<dbReference type="EMBL" id="JBHUOZ010000003">
    <property type="protein sequence ID" value="MFD2920575.1"/>
    <property type="molecule type" value="Genomic_DNA"/>
</dbReference>
<keyword evidence="4" id="KW-1185">Reference proteome</keyword>
<feature type="chain" id="PRO_5046048090" evidence="1">
    <location>
        <begin position="20"/>
        <end position="181"/>
    </location>
</feature>
<feature type="domain" description="HMA" evidence="2">
    <location>
        <begin position="22"/>
        <end position="89"/>
    </location>
</feature>
<name>A0ABW6A7Y6_9BACT</name>
<proteinExistence type="predicted"/>
<dbReference type="PROSITE" id="PS50846">
    <property type="entry name" value="HMA_2"/>
    <property type="match status" value="1"/>
</dbReference>
<accession>A0ABW6A7Y6</accession>
<reference evidence="4" key="1">
    <citation type="journal article" date="2019" name="Int. J. Syst. Evol. Microbiol.">
        <title>The Global Catalogue of Microorganisms (GCM) 10K type strain sequencing project: providing services to taxonomists for standard genome sequencing and annotation.</title>
        <authorList>
            <consortium name="The Broad Institute Genomics Platform"/>
            <consortium name="The Broad Institute Genome Sequencing Center for Infectious Disease"/>
            <person name="Wu L."/>
            <person name="Ma J."/>
        </authorList>
    </citation>
    <scope>NUCLEOTIDE SEQUENCE [LARGE SCALE GENOMIC DNA]</scope>
    <source>
        <strain evidence="4">KCTC 23299</strain>
    </source>
</reference>
<evidence type="ECO:0000256" key="1">
    <source>
        <dbReference type="SAM" id="SignalP"/>
    </source>
</evidence>
<organism evidence="3 4">
    <name type="scientific">Terrimonas rubra</name>
    <dbReference type="NCBI Taxonomy" id="1035890"/>
    <lineage>
        <taxon>Bacteria</taxon>
        <taxon>Pseudomonadati</taxon>
        <taxon>Bacteroidota</taxon>
        <taxon>Chitinophagia</taxon>
        <taxon>Chitinophagales</taxon>
        <taxon>Chitinophagaceae</taxon>
        <taxon>Terrimonas</taxon>
    </lineage>
</organism>
<dbReference type="Proteomes" id="UP001597511">
    <property type="component" value="Unassembled WGS sequence"/>
</dbReference>
<dbReference type="InterPro" id="IPR036163">
    <property type="entry name" value="HMA_dom_sf"/>
</dbReference>
<dbReference type="Pfam" id="PF00403">
    <property type="entry name" value="HMA"/>
    <property type="match status" value="1"/>
</dbReference>
<dbReference type="CDD" id="cd00371">
    <property type="entry name" value="HMA"/>
    <property type="match status" value="1"/>
</dbReference>
<comment type="caution">
    <text evidence="3">The sequence shown here is derived from an EMBL/GenBank/DDBJ whole genome shotgun (WGS) entry which is preliminary data.</text>
</comment>
<dbReference type="InterPro" id="IPR006121">
    <property type="entry name" value="HMA_dom"/>
</dbReference>
<dbReference type="Gene3D" id="3.30.70.100">
    <property type="match status" value="1"/>
</dbReference>
<gene>
    <name evidence="3" type="ORF">ACFS6H_12685</name>
</gene>
<evidence type="ECO:0000313" key="4">
    <source>
        <dbReference type="Proteomes" id="UP001597511"/>
    </source>
</evidence>
<dbReference type="RefSeq" id="WP_386099193.1">
    <property type="nucleotide sequence ID" value="NZ_JBHUOZ010000003.1"/>
</dbReference>
<protein>
    <submittedName>
        <fullName evidence="3">Heavy-metal-associated domain-containing protein</fullName>
    </submittedName>
</protein>
<evidence type="ECO:0000259" key="2">
    <source>
        <dbReference type="PROSITE" id="PS50846"/>
    </source>
</evidence>
<feature type="signal peptide" evidence="1">
    <location>
        <begin position="1"/>
        <end position="19"/>
    </location>
</feature>
<sequence length="181" mass="19568">MKKIIFIACSFLFAVAAQAQIKKAELTATGLTCAMCSNAINSALKELPYVDKVVVDIKQSQYRISFKEGSDVSIDGLKQAVEDAGFSVGKLNVTADFDNVAVSNDAHISYAGTTLHFLETKNQTLNGEKSFTVVDKGFVTDKQFKKYAAATKMSCVQTGKAASCCVDDKVKEGSRIYHVTI</sequence>
<keyword evidence="1" id="KW-0732">Signal</keyword>
<dbReference type="SUPFAM" id="SSF55008">
    <property type="entry name" value="HMA, heavy metal-associated domain"/>
    <property type="match status" value="1"/>
</dbReference>
<evidence type="ECO:0000313" key="3">
    <source>
        <dbReference type="EMBL" id="MFD2920575.1"/>
    </source>
</evidence>